<feature type="signal peptide" evidence="4">
    <location>
        <begin position="1"/>
        <end position="37"/>
    </location>
</feature>
<dbReference type="Gene3D" id="2.160.20.110">
    <property type="match status" value="1"/>
</dbReference>
<evidence type="ECO:0000256" key="4">
    <source>
        <dbReference type="SAM" id="SignalP"/>
    </source>
</evidence>
<protein>
    <submittedName>
        <fullName evidence="6">Filamentous hemagglutinin family protein</fullName>
    </submittedName>
</protein>
<dbReference type="Pfam" id="PF18676">
    <property type="entry name" value="MBG_2"/>
    <property type="match status" value="1"/>
</dbReference>
<evidence type="ECO:0000256" key="3">
    <source>
        <dbReference type="ARBA" id="ARBA00022729"/>
    </source>
</evidence>
<dbReference type="Pfam" id="PF05860">
    <property type="entry name" value="TPS"/>
    <property type="match status" value="1"/>
</dbReference>
<dbReference type="EMBL" id="QBUD01000002">
    <property type="protein sequence ID" value="PUB17288.1"/>
    <property type="molecule type" value="Genomic_DNA"/>
</dbReference>
<dbReference type="InterPro" id="IPR050909">
    <property type="entry name" value="Bact_Autotransporter_VF"/>
</dbReference>
<gene>
    <name evidence="6" type="ORF">C8N45_102300</name>
</gene>
<dbReference type="InterPro" id="IPR041286">
    <property type="entry name" value="MBG_2"/>
</dbReference>
<dbReference type="InterPro" id="IPR011050">
    <property type="entry name" value="Pectin_lyase_fold/virulence"/>
</dbReference>
<dbReference type="InterPro" id="IPR012334">
    <property type="entry name" value="Pectin_lyas_fold"/>
</dbReference>
<proteinExistence type="predicted"/>
<feature type="domain" description="Filamentous haemagglutinin FhaB/tRNA nuclease CdiA-like TPS" evidence="5">
    <location>
        <begin position="37"/>
        <end position="151"/>
    </location>
</feature>
<evidence type="ECO:0000313" key="7">
    <source>
        <dbReference type="Proteomes" id="UP000244523"/>
    </source>
</evidence>
<dbReference type="SMART" id="SM00912">
    <property type="entry name" value="Haemagg_act"/>
    <property type="match status" value="1"/>
</dbReference>
<accession>A0A2T6KM45</accession>
<keyword evidence="7" id="KW-1185">Reference proteome</keyword>
<dbReference type="PANTHER" id="PTHR12338">
    <property type="entry name" value="AUTOTRANSPORTER"/>
    <property type="match status" value="1"/>
</dbReference>
<comment type="subcellular location">
    <subcellularLocation>
        <location evidence="1">Secreted</location>
    </subcellularLocation>
</comment>
<evidence type="ECO:0000313" key="6">
    <source>
        <dbReference type="EMBL" id="PUB17288.1"/>
    </source>
</evidence>
<dbReference type="InterPro" id="IPR008638">
    <property type="entry name" value="FhaB/CdiA-like_TPS"/>
</dbReference>
<name>A0A2T6KM45_9RHOB</name>
<dbReference type="Gene3D" id="2.160.20.10">
    <property type="entry name" value="Single-stranded right-handed beta-helix, Pectin lyase-like"/>
    <property type="match status" value="1"/>
</dbReference>
<evidence type="ECO:0000256" key="1">
    <source>
        <dbReference type="ARBA" id="ARBA00004613"/>
    </source>
</evidence>
<evidence type="ECO:0000259" key="5">
    <source>
        <dbReference type="SMART" id="SM00912"/>
    </source>
</evidence>
<reference evidence="6 7" key="1">
    <citation type="submission" date="2018-04" db="EMBL/GenBank/DDBJ databases">
        <title>Genomic Encyclopedia of Archaeal and Bacterial Type Strains, Phase II (KMG-II): from individual species to whole genera.</title>
        <authorList>
            <person name="Goeker M."/>
        </authorList>
    </citation>
    <scope>NUCLEOTIDE SEQUENCE [LARGE SCALE GENOMIC DNA]</scope>
    <source>
        <strain evidence="6 7">DSM 29955</strain>
    </source>
</reference>
<dbReference type="RefSeq" id="WP_108385433.1">
    <property type="nucleotide sequence ID" value="NZ_QBUD01000002.1"/>
</dbReference>
<evidence type="ECO:0000256" key="2">
    <source>
        <dbReference type="ARBA" id="ARBA00022525"/>
    </source>
</evidence>
<feature type="chain" id="PRO_5015537057" evidence="4">
    <location>
        <begin position="38"/>
        <end position="1454"/>
    </location>
</feature>
<organism evidence="6 7">
    <name type="scientific">Yoonia sediminilitoris</name>
    <dbReference type="NCBI Taxonomy" id="1286148"/>
    <lineage>
        <taxon>Bacteria</taxon>
        <taxon>Pseudomonadati</taxon>
        <taxon>Pseudomonadota</taxon>
        <taxon>Alphaproteobacteria</taxon>
        <taxon>Rhodobacterales</taxon>
        <taxon>Paracoccaceae</taxon>
        <taxon>Yoonia</taxon>
    </lineage>
</organism>
<sequence length="1454" mass="146741">MATTKTGSVSRATSVSERKTRLLTALVCCVSPLALFAQDLPVGGNVVSGNAQISTPSANQMTVDQGSDRAVIDWNSFDVGAGAELRFNQPSTSSAVLNRVTGNTTTDIHGRLTANGSVHIVNPNGILIGPGGTVQAGGGFVASTLDITNDDFMNGNLRYSGNGQSATVENAGTITVGRGGYATLLGGHVKNSGVIAVPMGRVGFGSGERATLDLSGDGFLQVAVPTDADSAEGEALIENAGTVSAEGGIIEMRAATARDAARNAINLSGVAEATSVRQVGGAIVLGGGSGGQVNVSGRVSTRTKIVTAVDTSPRPTARPRNTGGEILITGADISLEGATLDASGTEGGGLIRVGGDFAGAGDVPRAQTLQADSGTLISADALMNGDGGRIVLWSDILTETESTLSARGGANSGDGGFVEVSSARTLQFAGLSDTRAPNGATGTLLLDPTNITINPGADELSIEAALTTNNVVLDTSPVIGGTPPPDPIVNPQGEVPPGEDPGNITINAEIDWTSTNRLTLLADNNIDLNGAINGRNGTLVLSAGVVINLGSGTVVIPGDITATGTVDVGTFILSRGDWNQLDTLSAFSAGDFQLRDGTSFLRGENIDGEGTVGLRDVYGLQGMTTLPDQFYVQLEDIRAEGTSDWNTSTEELTGFDPIGSRGEFTGSFDGQNFIISGLTIFGVGDAGRDTALFDTVGANGNISNVVLEGANIAGNSAAGIAVTNNGNISAVSVAGSIVGSGPSVGGIVAENNGSLVDSRSSASVRRAETTDNPLTSIGGAVGSNDGTIARVHATGDVEVLDRAICCLSIAAGGFVGDTSGGSIIDSYAQGDVTVTTLADGNGEINPRSYVGGFVGQADSADLISRSYASGAVTRTASGATRGQAGGFAGIVFEPGGGGSNFWDVVSSGLTTSDMGTGLTTDQFQDTETFLGLGAAQGWTFTGPTAPWAPGDDLRYPTLYSTSQVVFIEPAPVLLSIIYGETDNATTLATATGGPGRYAFDRTGDPDFDFGLPIGGLNFADENVGSTTFDVGLTTLDTESGDTYDVVDRLGSARITARGLLITADDVVKTYGTDLVLGVDDITVSGTASEVPSGLVAGDSVTAITLTSEGAPGDVLVSETLYDIIATDAGGTGLANYDISYVDGSLVVAPAPLLLSSLGNAVADDQPALVTDEDYVVSSPLFNGDRIDSVLLDGEGALRNQLDSAGPLPVLFEDTTGVGMANYAIVLDGLTSEPAVVEPTPGPGPTGSGESGVIALPPVPFFDLPNPVDVLPAEFSLALSPITVAASVGSAGASDPVGDATEGLAKARVAADGLTDKVRACSGNSEDVEAVLACLSDALNDFAVELDRIVLDLPPELGNVAQIIQDARQGVDAARARATARLSTATTEAERRAISTDALNEARAAVDAAGVEVRKALSLVRVADPELAGIQRATITTVAAAVDGVSIELARVTGL</sequence>
<dbReference type="SUPFAM" id="SSF51126">
    <property type="entry name" value="Pectin lyase-like"/>
    <property type="match status" value="1"/>
</dbReference>
<dbReference type="OrthoDB" id="1776524at2"/>
<dbReference type="PANTHER" id="PTHR12338:SF8">
    <property type="entry name" value="HEME_HEMOPEXIN-BINDING PROTEIN"/>
    <property type="match status" value="1"/>
</dbReference>
<dbReference type="NCBIfam" id="TIGR01901">
    <property type="entry name" value="adhes_NPXG"/>
    <property type="match status" value="1"/>
</dbReference>
<keyword evidence="3 4" id="KW-0732">Signal</keyword>
<comment type="caution">
    <text evidence="6">The sequence shown here is derived from an EMBL/GenBank/DDBJ whole genome shotgun (WGS) entry which is preliminary data.</text>
</comment>
<dbReference type="GO" id="GO:0005576">
    <property type="term" value="C:extracellular region"/>
    <property type="evidence" value="ECO:0007669"/>
    <property type="project" value="UniProtKB-SubCell"/>
</dbReference>
<dbReference type="Proteomes" id="UP000244523">
    <property type="component" value="Unassembled WGS sequence"/>
</dbReference>
<keyword evidence="2" id="KW-0964">Secreted</keyword>